<dbReference type="AlphaFoldDB" id="A0AAW1EUQ4"/>
<evidence type="ECO:0000313" key="1">
    <source>
        <dbReference type="EMBL" id="KAK9525705.1"/>
    </source>
</evidence>
<organism evidence="1 2">
    <name type="scientific">Zoarces viviparus</name>
    <name type="common">Viviparous eelpout</name>
    <name type="synonym">Blennius viviparus</name>
    <dbReference type="NCBI Taxonomy" id="48416"/>
    <lineage>
        <taxon>Eukaryota</taxon>
        <taxon>Metazoa</taxon>
        <taxon>Chordata</taxon>
        <taxon>Craniata</taxon>
        <taxon>Vertebrata</taxon>
        <taxon>Euteleostomi</taxon>
        <taxon>Actinopterygii</taxon>
        <taxon>Neopterygii</taxon>
        <taxon>Teleostei</taxon>
        <taxon>Neoteleostei</taxon>
        <taxon>Acanthomorphata</taxon>
        <taxon>Eupercaria</taxon>
        <taxon>Perciformes</taxon>
        <taxon>Cottioidei</taxon>
        <taxon>Zoarcales</taxon>
        <taxon>Zoarcidae</taxon>
        <taxon>Zoarcinae</taxon>
        <taxon>Zoarces</taxon>
    </lineage>
</organism>
<protein>
    <submittedName>
        <fullName evidence="1">Uncharacterized protein</fullName>
    </submittedName>
</protein>
<evidence type="ECO:0000313" key="2">
    <source>
        <dbReference type="Proteomes" id="UP001488805"/>
    </source>
</evidence>
<comment type="caution">
    <text evidence="1">The sequence shown here is derived from an EMBL/GenBank/DDBJ whole genome shotgun (WGS) entry which is preliminary data.</text>
</comment>
<dbReference type="Proteomes" id="UP001488805">
    <property type="component" value="Unassembled WGS sequence"/>
</dbReference>
<accession>A0AAW1EUQ4</accession>
<sequence length="72" mass="8200">MFHLRLRHDSTEPTECFKYSSRATRLLYTPASRTDDPRLLFQLFQLESTSRLGEVWESGSSTLSSSGESLAD</sequence>
<dbReference type="EMBL" id="JBCEZU010000134">
    <property type="protein sequence ID" value="KAK9525705.1"/>
    <property type="molecule type" value="Genomic_DNA"/>
</dbReference>
<keyword evidence="2" id="KW-1185">Reference proteome</keyword>
<proteinExistence type="predicted"/>
<gene>
    <name evidence="1" type="ORF">VZT92_016389</name>
</gene>
<reference evidence="1 2" key="1">
    <citation type="journal article" date="2024" name="Genome Biol. Evol.">
        <title>Chromosome-level genome assembly of the viviparous eelpout Zoarces viviparus.</title>
        <authorList>
            <person name="Fuhrmann N."/>
            <person name="Brasseur M.V."/>
            <person name="Bakowski C.E."/>
            <person name="Podsiadlowski L."/>
            <person name="Prost S."/>
            <person name="Krehenwinkel H."/>
            <person name="Mayer C."/>
        </authorList>
    </citation>
    <scope>NUCLEOTIDE SEQUENCE [LARGE SCALE GENOMIC DNA]</scope>
    <source>
        <strain evidence="1">NO-MEL_2022_Ind0_liver</strain>
    </source>
</reference>
<name>A0AAW1EUQ4_ZOAVI</name>